<dbReference type="AlphaFoldDB" id="A0A2N6VKQ5"/>
<evidence type="ECO:0000313" key="2">
    <source>
        <dbReference type="Proteomes" id="UP000235598"/>
    </source>
</evidence>
<accession>A0A2N6VKQ5</accession>
<comment type="caution">
    <text evidence="1">The sequence shown here is derived from an EMBL/GenBank/DDBJ whole genome shotgun (WGS) entry which is preliminary data.</text>
</comment>
<evidence type="ECO:0008006" key="3">
    <source>
        <dbReference type="Google" id="ProtNLM"/>
    </source>
</evidence>
<organism evidence="1 2">
    <name type="scientific">Brevibacterium paucivorans</name>
    <dbReference type="NCBI Taxonomy" id="170994"/>
    <lineage>
        <taxon>Bacteria</taxon>
        <taxon>Bacillati</taxon>
        <taxon>Actinomycetota</taxon>
        <taxon>Actinomycetes</taxon>
        <taxon>Micrococcales</taxon>
        <taxon>Brevibacteriaceae</taxon>
        <taxon>Brevibacterium</taxon>
    </lineage>
</organism>
<dbReference type="Proteomes" id="UP000235598">
    <property type="component" value="Unassembled WGS sequence"/>
</dbReference>
<evidence type="ECO:0000313" key="1">
    <source>
        <dbReference type="EMBL" id="PMD04741.1"/>
    </source>
</evidence>
<dbReference type="RefSeq" id="WP_102239385.1">
    <property type="nucleotide sequence ID" value="NZ_PNHK01000004.1"/>
</dbReference>
<name>A0A2N6VKQ5_9MICO</name>
<proteinExistence type="predicted"/>
<dbReference type="OrthoDB" id="5418945at2"/>
<sequence>MKNKKIAAIAGAAIIVVLVAVLGVAVASRFGFSLFGKPKTEVTAVVGSEKEAFFKDQRVVEAFANKGFTVKVSTAGSLAMAKSESTPNNDFAFPSSEAAGQAVQKAFKDKARNSYTPFFSPIAIATFEPVVQVLAKNGVAHENQGIWEIDMAKYLELVKDNKRWSDLKDNKAYKPQRNVLITSTDIRKSNSAVMYMTLASYVMNNNSVVTDKGAAESQVDDLSKLFLNQGYAQGSSAAPFERYLSRGMGEAPMVIAYEGQFLGEETAQNSRIRDNMVLAYPSPTVFSTHTAVTFTENGDKVMELLSNDEELAKLLAEHGFRSNGPHSAAFDSWVQEKNLSDRYRPAGDFVELAQIPSSEITTFLVDNIGRRYDLAN</sequence>
<reference evidence="1 2" key="1">
    <citation type="submission" date="2017-09" db="EMBL/GenBank/DDBJ databases">
        <title>Bacterial strain isolated from the female urinary microbiota.</title>
        <authorList>
            <person name="Thomas-White K."/>
            <person name="Kumar N."/>
            <person name="Forster S."/>
            <person name="Putonti C."/>
            <person name="Lawley T."/>
            <person name="Wolfe A.J."/>
        </authorList>
    </citation>
    <scope>NUCLEOTIDE SEQUENCE [LARGE SCALE GENOMIC DNA]</scope>
    <source>
        <strain evidence="1 2">UMB1301</strain>
    </source>
</reference>
<dbReference type="EMBL" id="PNHK01000004">
    <property type="protein sequence ID" value="PMD04741.1"/>
    <property type="molecule type" value="Genomic_DNA"/>
</dbReference>
<gene>
    <name evidence="1" type="ORF">CJ199_10270</name>
</gene>
<protein>
    <recommendedName>
        <fullName evidence="3">PBP domain-containing protein</fullName>
    </recommendedName>
</protein>